<dbReference type="Gene3D" id="3.60.21.10">
    <property type="match status" value="1"/>
</dbReference>
<comment type="similarity">
    <text evidence="1 2">Belongs to the metallophosphoesterase superfamily. YfcE family.</text>
</comment>
<sequence>MRIGVLSDTHNHLSPKIFDVFAGVDQIMHAGDIVSMDIIIELSAIAPVIAVCGNMDSPEIAARYPQDQRVVLAGVDIFMTHNGGMLLRSPKLFEARCGPKRPDVFIWGHTHRVENRWIDTMLSLNPGSARAMLGLSASVALLELHPHKMPQAEIIRL</sequence>
<organism evidence="4 5">
    <name type="scientific">Abyssobacteria bacterium (strain SURF_5)</name>
    <dbReference type="NCBI Taxonomy" id="2093360"/>
    <lineage>
        <taxon>Bacteria</taxon>
        <taxon>Pseudomonadati</taxon>
        <taxon>Candidatus Hydrogenedentota</taxon>
        <taxon>Candidatus Abyssobacteria</taxon>
    </lineage>
</organism>
<proteinExistence type="inferred from homology"/>
<dbReference type="Proteomes" id="UP000265882">
    <property type="component" value="Unassembled WGS sequence"/>
</dbReference>
<dbReference type="InterPro" id="IPR000979">
    <property type="entry name" value="Phosphodiesterase_MJ0936/Vps29"/>
</dbReference>
<dbReference type="PANTHER" id="PTHR43165:SF1">
    <property type="entry name" value="PHOSPHODIESTERASE MJ0936"/>
    <property type="match status" value="1"/>
</dbReference>
<evidence type="ECO:0000256" key="2">
    <source>
        <dbReference type="RuleBase" id="RU362039"/>
    </source>
</evidence>
<protein>
    <recommendedName>
        <fullName evidence="2">Phosphoesterase</fullName>
        <ecNumber evidence="2">3.1.4.-</ecNumber>
    </recommendedName>
</protein>
<evidence type="ECO:0000313" key="5">
    <source>
        <dbReference type="Proteomes" id="UP000265882"/>
    </source>
</evidence>
<reference evidence="4 5" key="1">
    <citation type="journal article" date="2017" name="ISME J.">
        <title>Energy and carbon metabolisms in a deep terrestrial subsurface fluid microbial community.</title>
        <authorList>
            <person name="Momper L."/>
            <person name="Jungbluth S.P."/>
            <person name="Lee M.D."/>
            <person name="Amend J.P."/>
        </authorList>
    </citation>
    <scope>NUCLEOTIDE SEQUENCE [LARGE SCALE GENOMIC DNA]</scope>
    <source>
        <strain evidence="4">SURF_5</strain>
    </source>
</reference>
<dbReference type="Pfam" id="PF12850">
    <property type="entry name" value="Metallophos_2"/>
    <property type="match status" value="1"/>
</dbReference>
<dbReference type="EC" id="3.1.4.-" evidence="2"/>
<dbReference type="InterPro" id="IPR029052">
    <property type="entry name" value="Metallo-depent_PP-like"/>
</dbReference>
<accession>A0A3A4NSQ3</accession>
<evidence type="ECO:0000259" key="3">
    <source>
        <dbReference type="Pfam" id="PF12850"/>
    </source>
</evidence>
<comment type="cofactor">
    <cofactor evidence="2">
        <name>a divalent metal cation</name>
        <dbReference type="ChEBI" id="CHEBI:60240"/>
    </cofactor>
</comment>
<dbReference type="InterPro" id="IPR024654">
    <property type="entry name" value="Calcineurin-like_PHP_lpxH"/>
</dbReference>
<dbReference type="SUPFAM" id="SSF56300">
    <property type="entry name" value="Metallo-dependent phosphatases"/>
    <property type="match status" value="1"/>
</dbReference>
<dbReference type="AlphaFoldDB" id="A0A3A4NSQ3"/>
<dbReference type="InterPro" id="IPR053193">
    <property type="entry name" value="MetalloPDE_YfcE-like"/>
</dbReference>
<dbReference type="NCBIfam" id="TIGR00040">
    <property type="entry name" value="yfcE"/>
    <property type="match status" value="1"/>
</dbReference>
<dbReference type="PANTHER" id="PTHR43165">
    <property type="entry name" value="METALLOPHOSPHOESTERASE"/>
    <property type="match status" value="1"/>
</dbReference>
<keyword evidence="2" id="KW-0479">Metal-binding</keyword>
<dbReference type="GO" id="GO:0046872">
    <property type="term" value="F:metal ion binding"/>
    <property type="evidence" value="ECO:0007669"/>
    <property type="project" value="UniProtKB-KW"/>
</dbReference>
<evidence type="ECO:0000313" key="4">
    <source>
        <dbReference type="EMBL" id="RJP23563.1"/>
    </source>
</evidence>
<dbReference type="EMBL" id="QZKU01000045">
    <property type="protein sequence ID" value="RJP23563.1"/>
    <property type="molecule type" value="Genomic_DNA"/>
</dbReference>
<name>A0A3A4NSQ3_ABYX5</name>
<dbReference type="GO" id="GO:0016787">
    <property type="term" value="F:hydrolase activity"/>
    <property type="evidence" value="ECO:0007669"/>
    <property type="project" value="UniProtKB-UniRule"/>
</dbReference>
<gene>
    <name evidence="4" type="ORF">C4520_06315</name>
</gene>
<comment type="caution">
    <text evidence="4">The sequence shown here is derived from an EMBL/GenBank/DDBJ whole genome shotgun (WGS) entry which is preliminary data.</text>
</comment>
<evidence type="ECO:0000256" key="1">
    <source>
        <dbReference type="ARBA" id="ARBA00008950"/>
    </source>
</evidence>
<feature type="domain" description="Calcineurin-like phosphoesterase" evidence="3">
    <location>
        <begin position="1"/>
        <end position="144"/>
    </location>
</feature>